<feature type="chain" id="PRO_5038811512" description="Lipoprotein" evidence="1">
    <location>
        <begin position="22"/>
        <end position="212"/>
    </location>
</feature>
<reference evidence="2 3" key="1">
    <citation type="submission" date="2020-10" db="EMBL/GenBank/DDBJ databases">
        <title>Connecting structure to function with the recovery of over 1000 high-quality activated sludge metagenome-assembled genomes encoding full-length rRNA genes using long-read sequencing.</title>
        <authorList>
            <person name="Singleton C.M."/>
            <person name="Petriglieri F."/>
            <person name="Kristensen J.M."/>
            <person name="Kirkegaard R.H."/>
            <person name="Michaelsen T.Y."/>
            <person name="Andersen M.H."/>
            <person name="Karst S.M."/>
            <person name="Dueholm M.S."/>
            <person name="Nielsen P.H."/>
            <person name="Albertsen M."/>
        </authorList>
    </citation>
    <scope>NUCLEOTIDE SEQUENCE [LARGE SCALE GENOMIC DNA]</scope>
    <source>
        <strain evidence="2">Ribe_18-Q3-R11-54_MAXAC.273</strain>
    </source>
</reference>
<dbReference type="PROSITE" id="PS51257">
    <property type="entry name" value="PROKAR_LIPOPROTEIN"/>
    <property type="match status" value="1"/>
</dbReference>
<protein>
    <recommendedName>
        <fullName evidence="4">Lipoprotein</fullName>
    </recommendedName>
</protein>
<evidence type="ECO:0008006" key="4">
    <source>
        <dbReference type="Google" id="ProtNLM"/>
    </source>
</evidence>
<sequence length="212" mass="23050">MKTKLLLFASMLGLLCGCITSSGTIKTYINPAVNASLIKSVAIFPLRNSFVQRSIGLGTGEMIDINRMFQMEFVKRNSTTHLVDAVSSRELLNKSSLVNSYDTLLSVFDNTGIPNTVILNNIGKHLDVDAIIQGFIKEVSQKDGVYAQDAGEAKVVIKYIMLSTVSGDVIWEATCEGIKRTSTTLGKAPPFDEAIEIVKQKIVSAMPSLSNK</sequence>
<evidence type="ECO:0000313" key="2">
    <source>
        <dbReference type="EMBL" id="MBK9981592.1"/>
    </source>
</evidence>
<accession>A0A9D7STK8</accession>
<dbReference type="Proteomes" id="UP000808337">
    <property type="component" value="Unassembled WGS sequence"/>
</dbReference>
<dbReference type="AlphaFoldDB" id="A0A9D7STK8"/>
<name>A0A9D7STK8_9BACT</name>
<feature type="signal peptide" evidence="1">
    <location>
        <begin position="1"/>
        <end position="21"/>
    </location>
</feature>
<keyword evidence="1" id="KW-0732">Signal</keyword>
<organism evidence="2 3">
    <name type="scientific">Candidatus Opimibacter skivensis</name>
    <dbReference type="NCBI Taxonomy" id="2982028"/>
    <lineage>
        <taxon>Bacteria</taxon>
        <taxon>Pseudomonadati</taxon>
        <taxon>Bacteroidota</taxon>
        <taxon>Saprospiria</taxon>
        <taxon>Saprospirales</taxon>
        <taxon>Saprospiraceae</taxon>
        <taxon>Candidatus Opimibacter</taxon>
    </lineage>
</organism>
<evidence type="ECO:0000313" key="3">
    <source>
        <dbReference type="Proteomes" id="UP000808337"/>
    </source>
</evidence>
<gene>
    <name evidence="2" type="ORF">IPP15_04070</name>
</gene>
<dbReference type="EMBL" id="JADKGY010000001">
    <property type="protein sequence ID" value="MBK9981592.1"/>
    <property type="molecule type" value="Genomic_DNA"/>
</dbReference>
<dbReference type="Gene3D" id="3.40.50.10610">
    <property type="entry name" value="ABC-type transport auxiliary lipoprotein component"/>
    <property type="match status" value="1"/>
</dbReference>
<proteinExistence type="predicted"/>
<comment type="caution">
    <text evidence="2">The sequence shown here is derived from an EMBL/GenBank/DDBJ whole genome shotgun (WGS) entry which is preliminary data.</text>
</comment>
<evidence type="ECO:0000256" key="1">
    <source>
        <dbReference type="SAM" id="SignalP"/>
    </source>
</evidence>